<dbReference type="PROSITE" id="PS51257">
    <property type="entry name" value="PROKAR_LIPOPROTEIN"/>
    <property type="match status" value="1"/>
</dbReference>
<sequence length="143" mass="16374">MSKIKFVLLGLVCIGIVGYACKKEPVNSQLFVERYLTGTDFTRWPIQSYVRLELKNTDTLVKDSIDLPVDTAVFNTNLKFIKGVDTIGFSIDETGDHITFSTQPDSTWIIEYLRPSTFKLVHERKETIGTEVTTYKIEQVFKK</sequence>
<evidence type="ECO:0008006" key="3">
    <source>
        <dbReference type="Google" id="ProtNLM"/>
    </source>
</evidence>
<organism evidence="1 2">
    <name type="scientific">Pedobacter helvus</name>
    <dbReference type="NCBI Taxonomy" id="2563444"/>
    <lineage>
        <taxon>Bacteria</taxon>
        <taxon>Pseudomonadati</taxon>
        <taxon>Bacteroidota</taxon>
        <taxon>Sphingobacteriia</taxon>
        <taxon>Sphingobacteriales</taxon>
        <taxon>Sphingobacteriaceae</taxon>
        <taxon>Pedobacter</taxon>
    </lineage>
</organism>
<dbReference type="Proteomes" id="UP001517367">
    <property type="component" value="Unassembled WGS sequence"/>
</dbReference>
<keyword evidence="2" id="KW-1185">Reference proteome</keyword>
<name>A0ABW9JG16_9SPHI</name>
<evidence type="ECO:0000313" key="2">
    <source>
        <dbReference type="Proteomes" id="UP001517367"/>
    </source>
</evidence>
<accession>A0ABW9JG16</accession>
<dbReference type="EMBL" id="SRMP02000011">
    <property type="protein sequence ID" value="MFN0291307.1"/>
    <property type="molecule type" value="Genomic_DNA"/>
</dbReference>
<proteinExistence type="predicted"/>
<reference evidence="1 2" key="1">
    <citation type="submission" date="2024-12" db="EMBL/GenBank/DDBJ databases">
        <authorList>
            <person name="Hu S."/>
        </authorList>
    </citation>
    <scope>NUCLEOTIDE SEQUENCE [LARGE SCALE GENOMIC DNA]</scope>
    <source>
        <strain evidence="1 2">P-25</strain>
    </source>
</reference>
<protein>
    <recommendedName>
        <fullName evidence="3">Lipocalin-like domain-containing protein</fullName>
    </recommendedName>
</protein>
<gene>
    <name evidence="1" type="ORF">E5L68_007875</name>
</gene>
<comment type="caution">
    <text evidence="1">The sequence shown here is derived from an EMBL/GenBank/DDBJ whole genome shotgun (WGS) entry which is preliminary data.</text>
</comment>
<dbReference type="RefSeq" id="WP_138730518.1">
    <property type="nucleotide sequence ID" value="NZ_SRMP02000011.1"/>
</dbReference>
<evidence type="ECO:0000313" key="1">
    <source>
        <dbReference type="EMBL" id="MFN0291307.1"/>
    </source>
</evidence>